<dbReference type="GO" id="GO:0005634">
    <property type="term" value="C:nucleus"/>
    <property type="evidence" value="ECO:0007669"/>
    <property type="project" value="UniProtKB-SubCell"/>
</dbReference>
<feature type="region of interest" description="Disordered" evidence="3">
    <location>
        <begin position="43"/>
        <end position="62"/>
    </location>
</feature>
<evidence type="ECO:0000256" key="1">
    <source>
        <dbReference type="ARBA" id="ARBA00004123"/>
    </source>
</evidence>
<keyword evidence="2" id="KW-0539">Nucleus</keyword>
<feature type="compositionally biased region" description="Basic and acidic residues" evidence="3">
    <location>
        <begin position="1"/>
        <end position="12"/>
    </location>
</feature>
<keyword evidence="4" id="KW-0418">Kinase</keyword>
<name>A0A0K6G0J0_9AGAM</name>
<reference evidence="4 5" key="1">
    <citation type="submission" date="2015-07" db="EMBL/GenBank/DDBJ databases">
        <authorList>
            <person name="Noorani M."/>
        </authorList>
    </citation>
    <scope>NUCLEOTIDE SEQUENCE [LARGE SCALE GENOMIC DNA]</scope>
    <source>
        <strain evidence="4">BBA 69670</strain>
    </source>
</reference>
<feature type="compositionally biased region" description="Basic and acidic residues" evidence="3">
    <location>
        <begin position="53"/>
        <end position="62"/>
    </location>
</feature>
<proteinExistence type="predicted"/>
<organism evidence="4 5">
    <name type="scientific">Rhizoctonia solani</name>
    <dbReference type="NCBI Taxonomy" id="456999"/>
    <lineage>
        <taxon>Eukaryota</taxon>
        <taxon>Fungi</taxon>
        <taxon>Dikarya</taxon>
        <taxon>Basidiomycota</taxon>
        <taxon>Agaricomycotina</taxon>
        <taxon>Agaricomycetes</taxon>
        <taxon>Cantharellales</taxon>
        <taxon>Ceratobasidiaceae</taxon>
        <taxon>Rhizoctonia</taxon>
    </lineage>
</organism>
<dbReference type="Pfam" id="PF11951">
    <property type="entry name" value="Fungal_trans_2"/>
    <property type="match status" value="2"/>
</dbReference>
<dbReference type="GO" id="GO:0016301">
    <property type="term" value="F:kinase activity"/>
    <property type="evidence" value="ECO:0007669"/>
    <property type="project" value="UniProtKB-KW"/>
</dbReference>
<dbReference type="Proteomes" id="UP000044841">
    <property type="component" value="Unassembled WGS sequence"/>
</dbReference>
<sequence>MSEKLGGKRYEDAGLQAKPQEGPNTLKVARPTLALDPKVLALDPTSSGCQDQTKTDVGRDTRPSILGAASVYRLNGLISIDNGDKASRDSSEDFDHSWPWNVTQSVPYSRSSTHQSPQTQSLYGTLSSVKRGRNDLASISDALFQSIPPSINATQIMREGHLRRVMSQYDLQRSESWFTSPPPTTRRPLLAQLKWSKGLIWTIYLEVQLFQTLDRDPRTPGSVVQRYIDWIDKLEEKFTTSSQINASLRETADCLMVQLQLAFLKFVVADSALGYSLLRKALPRFLHIVAADSKLYKELPNGNLVVLFHRVVNAPRSELSRFALYDTITALILGVPTLVEYGYDDKCDSMSHGLEWIHGIPITFATAISQINSWRASLRTPRNDWEALERRVLAWQPSSTVLTEDSATISTARLAVQEGWRHVVLIYIYMGICGVSSHDPRVQAAVHRIVQLGEAVVNLPIRVHMFMHCVVAPTPDSKSITKDPQGPTNTDIDYDSRPSILGAALLYRLSKPASLTNEENSTTDPLEDFGRSWMQGQSQLSVYSRKSRVNGPKRVFNALCQSIPPLVDMKEDRFERIMHEHDSQRSNYWFMSPPSATRRPLLAQLKLSKGMTWAFYLEARLFQALDEYPYSSGSTVHGYIAYIDKIEQKFTLDSHNGMTLGEVVDRFAVQLELAFLKFAAVDSALGYDLLRKALPRFLQIVTADSDLHKELPNRNLVVSFPHTLSAPRYELRRFVLCDAITSFIFGVPPFVDYAYDVECDAMSHGLDSRTSGWEALETRILAWEPSEDSATDAARVAVREGWRHIVLIYLYMGLCGVSSDDSRVQASVHRIVQLGETVTNLPIGVHMFTHCVVAIPPSVDAIEMMREDHFGCVIYEYHLQRADCWFIVPRPAIRNAMLAQLKWSKRMTWTMYLGARLFQALGQNAQAPGSTSVEGCIRWIDKLEQKFTVGSSSRPLLSDVADRFAVQLELAYLNFAVVDSILGYRLLQKALPNFFQLAAADSNLYMEHPNGNLVVSFPRILSAPRHHLKRFVIYDTVAPLVLGVPPVVEYGYDGECDSKSHGLEWVHGIPVALLDAISQVNSWRAGSRITLSDWDVLERRVLTWQPSPTILTEGATSESISAARVAVQEGWRNVVLIYIYMGICEVSSHDLRVQDSVHRIVQLVANVANLSIGVHMFTHCVVAGLAARFERHRIFLHETLLSFKDTRVWIFQGPQFAQVLYHLWHGVGAGGASVTWNDYVQSRGAIVPL</sequence>
<dbReference type="AlphaFoldDB" id="A0A0K6G0J0"/>
<evidence type="ECO:0000313" key="5">
    <source>
        <dbReference type="Proteomes" id="UP000044841"/>
    </source>
</evidence>
<dbReference type="PANTHER" id="PTHR37534">
    <property type="entry name" value="TRANSCRIPTIONAL ACTIVATOR PROTEIN UGA3"/>
    <property type="match status" value="1"/>
</dbReference>
<gene>
    <name evidence="4" type="ORF">RSOLAG22IIIB_10013</name>
</gene>
<comment type="subcellular location">
    <subcellularLocation>
        <location evidence="1">Nucleus</location>
    </subcellularLocation>
</comment>
<keyword evidence="5" id="KW-1185">Reference proteome</keyword>
<protein>
    <submittedName>
        <fullName evidence="4">Phosphatidylinositol 4-kinase</fullName>
    </submittedName>
</protein>
<evidence type="ECO:0000256" key="2">
    <source>
        <dbReference type="ARBA" id="ARBA00023242"/>
    </source>
</evidence>
<dbReference type="EMBL" id="CYGV01001280">
    <property type="protein sequence ID" value="CUA72045.1"/>
    <property type="molecule type" value="Genomic_DNA"/>
</dbReference>
<keyword evidence="4" id="KW-0808">Transferase</keyword>
<accession>A0A0K6G0J0</accession>
<feature type="region of interest" description="Disordered" evidence="3">
    <location>
        <begin position="1"/>
        <end position="26"/>
    </location>
</feature>
<evidence type="ECO:0000313" key="4">
    <source>
        <dbReference type="EMBL" id="CUA72045.1"/>
    </source>
</evidence>
<evidence type="ECO:0000256" key="3">
    <source>
        <dbReference type="SAM" id="MobiDB-lite"/>
    </source>
</evidence>
<dbReference type="PANTHER" id="PTHR37534:SF46">
    <property type="entry name" value="ZN(II)2CYS6 TRANSCRIPTION FACTOR (EUROFUNG)"/>
    <property type="match status" value="1"/>
</dbReference>
<dbReference type="InterPro" id="IPR021858">
    <property type="entry name" value="Fun_TF"/>
</dbReference>